<sequence>MKQYRDSDQLIRFLKGLNDQYTAVRSQIVLMDPLPNIGKVYSLLVQQERQIVMPLDESKLLAVSGNPYGGRGNSTRGRGTRGCRSNGGRGKGTKLCTHCGQTNHIIDNCWKKYGYPPHLQHLQQNAVNNCVNLNGENADEESQSVNYDEDNHDLETGKLSFTPAQHKALLALLQGSNTLPTHSLNHITTDPGHLHKEDD</sequence>
<feature type="compositionally biased region" description="Low complexity" evidence="1">
    <location>
        <begin position="73"/>
        <end position="84"/>
    </location>
</feature>
<accession>A0A392M288</accession>
<dbReference type="PANTHER" id="PTHR34222">
    <property type="entry name" value="GAG_PRE-INTEGRS DOMAIN-CONTAINING PROTEIN"/>
    <property type="match status" value="1"/>
</dbReference>
<organism evidence="2 3">
    <name type="scientific">Trifolium medium</name>
    <dbReference type="NCBI Taxonomy" id="97028"/>
    <lineage>
        <taxon>Eukaryota</taxon>
        <taxon>Viridiplantae</taxon>
        <taxon>Streptophyta</taxon>
        <taxon>Embryophyta</taxon>
        <taxon>Tracheophyta</taxon>
        <taxon>Spermatophyta</taxon>
        <taxon>Magnoliopsida</taxon>
        <taxon>eudicotyledons</taxon>
        <taxon>Gunneridae</taxon>
        <taxon>Pentapetalae</taxon>
        <taxon>rosids</taxon>
        <taxon>fabids</taxon>
        <taxon>Fabales</taxon>
        <taxon>Fabaceae</taxon>
        <taxon>Papilionoideae</taxon>
        <taxon>50 kb inversion clade</taxon>
        <taxon>NPAAA clade</taxon>
        <taxon>Hologalegina</taxon>
        <taxon>IRL clade</taxon>
        <taxon>Trifolieae</taxon>
        <taxon>Trifolium</taxon>
    </lineage>
</organism>
<evidence type="ECO:0000313" key="3">
    <source>
        <dbReference type="Proteomes" id="UP000265520"/>
    </source>
</evidence>
<name>A0A392M288_9FABA</name>
<proteinExistence type="predicted"/>
<keyword evidence="3" id="KW-1185">Reference proteome</keyword>
<keyword evidence="2" id="KW-0808">Transferase</keyword>
<evidence type="ECO:0000256" key="1">
    <source>
        <dbReference type="SAM" id="MobiDB-lite"/>
    </source>
</evidence>
<protein>
    <submittedName>
        <fullName evidence="2">Flavonol sulfotransferase-like protein</fullName>
    </submittedName>
</protein>
<gene>
    <name evidence="2" type="ORF">A2U01_0002171</name>
</gene>
<reference evidence="2 3" key="1">
    <citation type="journal article" date="2018" name="Front. Plant Sci.">
        <title>Red Clover (Trifolium pratense) and Zigzag Clover (T. medium) - A Picture of Genomic Similarities and Differences.</title>
        <authorList>
            <person name="Dluhosova J."/>
            <person name="Istvanek J."/>
            <person name="Nedelnik J."/>
            <person name="Repkova J."/>
        </authorList>
    </citation>
    <scope>NUCLEOTIDE SEQUENCE [LARGE SCALE GENOMIC DNA]</scope>
    <source>
        <strain evidence="3">cv. 10/8</strain>
        <tissue evidence="2">Leaf</tissue>
    </source>
</reference>
<dbReference type="PANTHER" id="PTHR34222:SF99">
    <property type="entry name" value="PROTEIN, PUTATIVE-RELATED"/>
    <property type="match status" value="1"/>
</dbReference>
<evidence type="ECO:0000313" key="2">
    <source>
        <dbReference type="EMBL" id="MCH81385.1"/>
    </source>
</evidence>
<dbReference type="Proteomes" id="UP000265520">
    <property type="component" value="Unassembled WGS sequence"/>
</dbReference>
<dbReference type="GO" id="GO:0016740">
    <property type="term" value="F:transferase activity"/>
    <property type="evidence" value="ECO:0007669"/>
    <property type="project" value="UniProtKB-KW"/>
</dbReference>
<dbReference type="EMBL" id="LXQA010002233">
    <property type="protein sequence ID" value="MCH81385.1"/>
    <property type="molecule type" value="Genomic_DNA"/>
</dbReference>
<dbReference type="AlphaFoldDB" id="A0A392M288"/>
<comment type="caution">
    <text evidence="2">The sequence shown here is derived from an EMBL/GenBank/DDBJ whole genome shotgun (WGS) entry which is preliminary data.</text>
</comment>
<feature type="region of interest" description="Disordered" evidence="1">
    <location>
        <begin position="66"/>
        <end position="88"/>
    </location>
</feature>